<dbReference type="EMBL" id="FOAT01000011">
    <property type="protein sequence ID" value="SEL09086.1"/>
    <property type="molecule type" value="Genomic_DNA"/>
</dbReference>
<organism evidence="5 6">
    <name type="scientific">Ruminococcus albus</name>
    <dbReference type="NCBI Taxonomy" id="1264"/>
    <lineage>
        <taxon>Bacteria</taxon>
        <taxon>Bacillati</taxon>
        <taxon>Bacillota</taxon>
        <taxon>Clostridia</taxon>
        <taxon>Eubacteriales</taxon>
        <taxon>Oscillospiraceae</taxon>
        <taxon>Ruminococcus</taxon>
    </lineage>
</organism>
<proteinExistence type="predicted"/>
<keyword evidence="3" id="KW-0274">FAD</keyword>
<evidence type="ECO:0000313" key="6">
    <source>
        <dbReference type="Proteomes" id="UP000186015"/>
    </source>
</evidence>
<evidence type="ECO:0000256" key="1">
    <source>
        <dbReference type="ARBA" id="ARBA00001974"/>
    </source>
</evidence>
<sequence>MAEYVIIGNGTAAVGCIEGIRSIDSEGAITVISGEEHHVYSRPLISYLLEGKTDLERMKYRPADFYEKNKVNVVYGKAAKIDIEKKVAVLEGKGKFGYDKLCICTGSSPFVPPFEGLDKVKKKYSFMTLDDALALEKVLTEKSRVLIVGAGLIGLKCAEGIAERVGSITVCDLADRVLSSILDAECAAYMQKELEAHGVSFMLGDTAVKFDKNKAYMKSGAEVEFDILVLAVGVRAATELAKQAGCEANRGIIIDTKMQTTAANIYAAGDCSEGYDSSIGANRVLAILPNAYMQGRCAGINMAGGFSEMTDSIPMNSIGFFGLHCATAGAYPEDGEVYEERTDKGIKRLYFKDNKLAGYMLIGDVNRAGIYTSLVREKTVLDEDETEKVKKMPSLAIFSNDKRKTKLGGVV</sequence>
<evidence type="ECO:0000313" key="5">
    <source>
        <dbReference type="EMBL" id="SEL09086.1"/>
    </source>
</evidence>
<dbReference type="Proteomes" id="UP000186015">
    <property type="component" value="Unassembled WGS sequence"/>
</dbReference>
<dbReference type="Gene3D" id="3.50.50.60">
    <property type="entry name" value="FAD/NAD(P)-binding domain"/>
    <property type="match status" value="2"/>
</dbReference>
<dbReference type="InterPro" id="IPR050260">
    <property type="entry name" value="FAD-bd_OxRdtase"/>
</dbReference>
<dbReference type="PANTHER" id="PTHR43429:SF3">
    <property type="entry name" value="NITRITE REDUCTASE [NAD(P)H]"/>
    <property type="match status" value="1"/>
</dbReference>
<dbReference type="GO" id="GO:0016491">
    <property type="term" value="F:oxidoreductase activity"/>
    <property type="evidence" value="ECO:0007669"/>
    <property type="project" value="InterPro"/>
</dbReference>
<evidence type="ECO:0000259" key="4">
    <source>
        <dbReference type="Pfam" id="PF07992"/>
    </source>
</evidence>
<dbReference type="Pfam" id="PF07992">
    <property type="entry name" value="Pyr_redox_2"/>
    <property type="match status" value="1"/>
</dbReference>
<dbReference type="InterPro" id="IPR023753">
    <property type="entry name" value="FAD/NAD-binding_dom"/>
</dbReference>
<dbReference type="AlphaFoldDB" id="A0A1H7MCQ7"/>
<keyword evidence="2" id="KW-0285">Flavoprotein</keyword>
<accession>A0A1H7MCQ7</accession>
<dbReference type="PRINTS" id="PR00368">
    <property type="entry name" value="FADPNR"/>
</dbReference>
<gene>
    <name evidence="5" type="ORF">SAMN05216469_11186</name>
</gene>
<dbReference type="Gene3D" id="3.30.390.30">
    <property type="match status" value="1"/>
</dbReference>
<evidence type="ECO:0000256" key="3">
    <source>
        <dbReference type="ARBA" id="ARBA00022827"/>
    </source>
</evidence>
<protein>
    <submittedName>
        <fullName evidence="5">Pyridine nucleotide-disulphide oxidoreductase</fullName>
    </submittedName>
</protein>
<evidence type="ECO:0000256" key="2">
    <source>
        <dbReference type="ARBA" id="ARBA00022630"/>
    </source>
</evidence>
<name>A0A1H7MCQ7_RUMAL</name>
<dbReference type="RefSeq" id="WP_074834138.1">
    <property type="nucleotide sequence ID" value="NZ_FOAT01000011.1"/>
</dbReference>
<dbReference type="InterPro" id="IPR016156">
    <property type="entry name" value="FAD/NAD-linked_Rdtase_dimer_sf"/>
</dbReference>
<dbReference type="PRINTS" id="PR00411">
    <property type="entry name" value="PNDRDTASEI"/>
</dbReference>
<reference evidence="5 6" key="1">
    <citation type="submission" date="2016-10" db="EMBL/GenBank/DDBJ databases">
        <authorList>
            <person name="de Groot N.N."/>
        </authorList>
    </citation>
    <scope>NUCLEOTIDE SEQUENCE [LARGE SCALE GENOMIC DNA]</scope>
    <source>
        <strain evidence="5 6">KH2T6</strain>
    </source>
</reference>
<dbReference type="InterPro" id="IPR036188">
    <property type="entry name" value="FAD/NAD-bd_sf"/>
</dbReference>
<dbReference type="OrthoDB" id="9807946at2"/>
<dbReference type="PANTHER" id="PTHR43429">
    <property type="entry name" value="PYRIDINE NUCLEOTIDE-DISULFIDE OXIDOREDUCTASE DOMAIN-CONTAINING"/>
    <property type="match status" value="1"/>
</dbReference>
<feature type="domain" description="FAD/NAD(P)-binding" evidence="4">
    <location>
        <begin position="3"/>
        <end position="295"/>
    </location>
</feature>
<dbReference type="SUPFAM" id="SSF51905">
    <property type="entry name" value="FAD/NAD(P)-binding domain"/>
    <property type="match status" value="2"/>
</dbReference>
<comment type="cofactor">
    <cofactor evidence="1">
        <name>FAD</name>
        <dbReference type="ChEBI" id="CHEBI:57692"/>
    </cofactor>
</comment>